<keyword evidence="4" id="KW-1185">Reference proteome</keyword>
<dbReference type="EMBL" id="LKHV02000001">
    <property type="protein sequence ID" value="MCS5708399.1"/>
    <property type="molecule type" value="Genomic_DNA"/>
</dbReference>
<protein>
    <submittedName>
        <fullName evidence="2">Serine/threonine phosphatase stp</fullName>
        <ecNumber evidence="2">3.1.3.16</ecNumber>
    </submittedName>
    <submittedName>
        <fullName evidence="3">Serine/threonine-protein phosphatase</fullName>
    </submittedName>
</protein>
<dbReference type="Gene3D" id="3.60.40.10">
    <property type="entry name" value="PPM-type phosphatase domain"/>
    <property type="match status" value="1"/>
</dbReference>
<proteinExistence type="predicted"/>
<dbReference type="OrthoDB" id="9801841at2"/>
<dbReference type="CDD" id="cd00143">
    <property type="entry name" value="PP2Cc"/>
    <property type="match status" value="1"/>
</dbReference>
<evidence type="ECO:0000313" key="2">
    <source>
        <dbReference type="EMBL" id="KRG20023.1"/>
    </source>
</evidence>
<reference evidence="2" key="1">
    <citation type="submission" date="2015-09" db="EMBL/GenBank/DDBJ databases">
        <title>Draft Genome Sequences of Two Novel Amoeba-resistant Intranuclear Bacteria, Candidatus Berkiella cookevillensis and Candidatus Berkiella aquae.</title>
        <authorList>
            <person name="Mehari Y.T."/>
            <person name="Arivett B.A."/>
            <person name="Farone A.L."/>
            <person name="Gunderson J.H."/>
            <person name="Farone M.B."/>
        </authorList>
    </citation>
    <scope>NUCLEOTIDE SEQUENCE [LARGE SCALE GENOMIC DNA]</scope>
    <source>
        <strain evidence="2">CC99</strain>
    </source>
</reference>
<dbReference type="AlphaFoldDB" id="A0A0Q9YTP3"/>
<dbReference type="SMART" id="SM00332">
    <property type="entry name" value="PP2Cc"/>
    <property type="match status" value="1"/>
</dbReference>
<dbReference type="EC" id="3.1.3.16" evidence="2"/>
<dbReference type="Proteomes" id="UP000051494">
    <property type="component" value="Unassembled WGS sequence"/>
</dbReference>
<evidence type="ECO:0000259" key="1">
    <source>
        <dbReference type="PROSITE" id="PS51746"/>
    </source>
</evidence>
<reference evidence="3" key="2">
    <citation type="journal article" date="2016" name="Genome Announc.">
        <title>Draft Genome Sequences of Two Novel Amoeba-Resistant Intranuclear Bacteria, 'Candidatus Berkiella cookevillensis' and 'Candidatus Berkiella aquae'.</title>
        <authorList>
            <person name="Mehari Y.T."/>
            <person name="Arivett B.A."/>
            <person name="Farone A.L."/>
            <person name="Gunderson J.H."/>
            <person name="Farone M.B."/>
        </authorList>
    </citation>
    <scope>NUCLEOTIDE SEQUENCE</scope>
    <source>
        <strain evidence="3">CC99</strain>
    </source>
</reference>
<sequence length="246" mass="27097">MKFSSYQITHIGKRKSNQDRYAHVETAQWACYVVADGLGGHYKGEVAAGSVCDSIVVAAPLFADSILVDPIKGMTQFLNAAIKQAQSSVIAKYNKIDTQTTLALAWINKKNLVTAHIGDSRIYLLNKKDVLWRTPDHTQVQILFEKGLISEAEIADHPLQNQLLNAINMFDAPDPDIFVHPPIETDETVLLCTDGFWGLCPTQDLMAIAKSNGTLSKKLNGLVEKYISLAVDECDNITAQVVRLKA</sequence>
<comment type="caution">
    <text evidence="2">The sequence shown here is derived from an EMBL/GenBank/DDBJ whole genome shotgun (WGS) entry which is preliminary data.</text>
</comment>
<feature type="domain" description="PPM-type phosphatase" evidence="1">
    <location>
        <begin position="2"/>
        <end position="244"/>
    </location>
</feature>
<evidence type="ECO:0000313" key="3">
    <source>
        <dbReference type="EMBL" id="MCS5708399.1"/>
    </source>
</evidence>
<gene>
    <name evidence="2" type="primary">stp</name>
    <name evidence="2" type="ORF">CC99x_00244</name>
    <name evidence="3" type="ORF">CC99x_005710</name>
</gene>
<dbReference type="PROSITE" id="PS51746">
    <property type="entry name" value="PPM_2"/>
    <property type="match status" value="1"/>
</dbReference>
<dbReference type="GO" id="GO:0004722">
    <property type="term" value="F:protein serine/threonine phosphatase activity"/>
    <property type="evidence" value="ECO:0007669"/>
    <property type="project" value="UniProtKB-EC"/>
</dbReference>
<dbReference type="Pfam" id="PF13672">
    <property type="entry name" value="PP2C_2"/>
    <property type="match status" value="1"/>
</dbReference>
<reference evidence="3" key="3">
    <citation type="submission" date="2021-06" db="EMBL/GenBank/DDBJ databases">
        <title>Genomic Description and Analysis of Intracellular Bacteria, Candidatus Berkiella cookevillensis and Candidatus Berkiella aquae.</title>
        <authorList>
            <person name="Kidane D.T."/>
            <person name="Mehari Y.T."/>
            <person name="Rice F.C."/>
            <person name="Arivett B.A."/>
            <person name="Farone A.L."/>
            <person name="Berk S.G."/>
            <person name="Farone M.B."/>
        </authorList>
    </citation>
    <scope>NUCLEOTIDE SEQUENCE</scope>
    <source>
        <strain evidence="3">CC99</strain>
    </source>
</reference>
<dbReference type="EMBL" id="LKHV01000001">
    <property type="protein sequence ID" value="KRG20023.1"/>
    <property type="molecule type" value="Genomic_DNA"/>
</dbReference>
<name>A0A0Q9YTP3_9GAMM</name>
<dbReference type="InterPro" id="IPR001932">
    <property type="entry name" value="PPM-type_phosphatase-like_dom"/>
</dbReference>
<dbReference type="STRING" id="437022.CC99x_00244"/>
<organism evidence="2">
    <name type="scientific">Candidatus Berkiella cookevillensis</name>
    <dbReference type="NCBI Taxonomy" id="437022"/>
    <lineage>
        <taxon>Bacteria</taxon>
        <taxon>Pseudomonadati</taxon>
        <taxon>Pseudomonadota</taxon>
        <taxon>Gammaproteobacteria</taxon>
        <taxon>Candidatus Berkiellales</taxon>
        <taxon>Candidatus Berkiellaceae</taxon>
        <taxon>Candidatus Berkiella</taxon>
    </lineage>
</organism>
<accession>A0A0Q9YTP3</accession>
<dbReference type="InterPro" id="IPR036457">
    <property type="entry name" value="PPM-type-like_dom_sf"/>
</dbReference>
<evidence type="ECO:0000313" key="4">
    <source>
        <dbReference type="Proteomes" id="UP000051494"/>
    </source>
</evidence>
<dbReference type="InterPro" id="IPR015655">
    <property type="entry name" value="PP2C"/>
</dbReference>
<keyword evidence="2" id="KW-0378">Hydrolase</keyword>
<dbReference type="SUPFAM" id="SSF81606">
    <property type="entry name" value="PP2C-like"/>
    <property type="match status" value="1"/>
</dbReference>
<dbReference type="PANTHER" id="PTHR47992">
    <property type="entry name" value="PROTEIN PHOSPHATASE"/>
    <property type="match status" value="1"/>
</dbReference>
<dbReference type="SMART" id="SM00331">
    <property type="entry name" value="PP2C_SIG"/>
    <property type="match status" value="1"/>
</dbReference>
<dbReference type="RefSeq" id="WP_057622807.1">
    <property type="nucleotide sequence ID" value="NZ_LKHV02000001.1"/>
</dbReference>